<feature type="region of interest" description="Disordered" evidence="1">
    <location>
        <begin position="1"/>
        <end position="36"/>
    </location>
</feature>
<feature type="compositionally biased region" description="Basic and acidic residues" evidence="1">
    <location>
        <begin position="94"/>
        <end position="118"/>
    </location>
</feature>
<feature type="region of interest" description="Disordered" evidence="1">
    <location>
        <begin position="67"/>
        <end position="118"/>
    </location>
</feature>
<dbReference type="EMBL" id="JAHQIW010000526">
    <property type="protein sequence ID" value="KAJ1348598.1"/>
    <property type="molecule type" value="Genomic_DNA"/>
</dbReference>
<comment type="caution">
    <text evidence="2">The sequence shown here is derived from an EMBL/GenBank/DDBJ whole genome shotgun (WGS) entry which is preliminary data.</text>
</comment>
<organism evidence="2 3">
    <name type="scientific">Parelaphostrongylus tenuis</name>
    <name type="common">Meningeal worm</name>
    <dbReference type="NCBI Taxonomy" id="148309"/>
    <lineage>
        <taxon>Eukaryota</taxon>
        <taxon>Metazoa</taxon>
        <taxon>Ecdysozoa</taxon>
        <taxon>Nematoda</taxon>
        <taxon>Chromadorea</taxon>
        <taxon>Rhabditida</taxon>
        <taxon>Rhabditina</taxon>
        <taxon>Rhabditomorpha</taxon>
        <taxon>Strongyloidea</taxon>
        <taxon>Metastrongylidae</taxon>
        <taxon>Parelaphostrongylus</taxon>
    </lineage>
</organism>
<evidence type="ECO:0000313" key="2">
    <source>
        <dbReference type="EMBL" id="KAJ1348598.1"/>
    </source>
</evidence>
<dbReference type="AlphaFoldDB" id="A0AAD5QE23"/>
<sequence>MPSREARSKDRIKGARSRRTRQGGCGQEQGKVGLFGKSAYEEATEGGREAQKRGWYAQGHTPVFRRWLQGSSVSSKEKQARSPKKPNLPTGKTLGKEATIEKKKECGPARSSPSRERLTQVKKVVNAFLVTGYNNIARIY</sequence>
<evidence type="ECO:0000256" key="1">
    <source>
        <dbReference type="SAM" id="MobiDB-lite"/>
    </source>
</evidence>
<accession>A0AAD5QE23</accession>
<gene>
    <name evidence="2" type="ORF">KIN20_003936</name>
</gene>
<dbReference type="Proteomes" id="UP001196413">
    <property type="component" value="Unassembled WGS sequence"/>
</dbReference>
<evidence type="ECO:0000313" key="3">
    <source>
        <dbReference type="Proteomes" id="UP001196413"/>
    </source>
</evidence>
<reference evidence="2" key="1">
    <citation type="submission" date="2021-06" db="EMBL/GenBank/DDBJ databases">
        <title>Parelaphostrongylus tenuis whole genome reference sequence.</title>
        <authorList>
            <person name="Garwood T.J."/>
            <person name="Larsen P.A."/>
            <person name="Fountain-Jones N.M."/>
            <person name="Garbe J.R."/>
            <person name="Macchietto M.G."/>
            <person name="Kania S.A."/>
            <person name="Gerhold R.W."/>
            <person name="Richards J.E."/>
            <person name="Wolf T.M."/>
        </authorList>
    </citation>
    <scope>NUCLEOTIDE SEQUENCE</scope>
    <source>
        <strain evidence="2">MNPRO001-30</strain>
        <tissue evidence="2">Meninges</tissue>
    </source>
</reference>
<proteinExistence type="predicted"/>
<keyword evidence="3" id="KW-1185">Reference proteome</keyword>
<feature type="compositionally biased region" description="Basic and acidic residues" evidence="1">
    <location>
        <begin position="1"/>
        <end position="13"/>
    </location>
</feature>
<protein>
    <submittedName>
        <fullName evidence="2">Uncharacterized protein</fullName>
    </submittedName>
</protein>
<name>A0AAD5QE23_PARTN</name>